<dbReference type="OrthoDB" id="7521939at2"/>
<organism evidence="2 3">
    <name type="scientific">Hyphomonas polymorpha PS728</name>
    <dbReference type="NCBI Taxonomy" id="1280954"/>
    <lineage>
        <taxon>Bacteria</taxon>
        <taxon>Pseudomonadati</taxon>
        <taxon>Pseudomonadota</taxon>
        <taxon>Alphaproteobacteria</taxon>
        <taxon>Hyphomonadales</taxon>
        <taxon>Hyphomonadaceae</taxon>
        <taxon>Hyphomonas</taxon>
    </lineage>
</organism>
<reference evidence="2 3" key="1">
    <citation type="journal article" date="2014" name="Antonie Van Leeuwenhoek">
        <title>Hyphomonas beringensis sp. nov. and Hyphomonas chukchiensis sp. nov., isolated from surface seawater of the Bering Sea and Chukchi Sea.</title>
        <authorList>
            <person name="Li C."/>
            <person name="Lai Q."/>
            <person name="Li G."/>
            <person name="Dong C."/>
            <person name="Wang J."/>
            <person name="Liao Y."/>
            <person name="Shao Z."/>
        </authorList>
    </citation>
    <scope>NUCLEOTIDE SEQUENCE [LARGE SCALE GENOMIC DNA]</scope>
    <source>
        <strain evidence="2 3">PS728</strain>
    </source>
</reference>
<dbReference type="EMBL" id="ARYM01000031">
    <property type="protein sequence ID" value="KCZ96865.1"/>
    <property type="molecule type" value="Genomic_DNA"/>
</dbReference>
<gene>
    <name evidence="2" type="ORF">HPO_17741</name>
</gene>
<sequence length="533" mass="57405">MADAAWFGILQARGRVAGMALCGLIALAACKGAPDAAVAAPEAKPEAYYEITLRPELDEGGAVEAIAVTSRLHGGLKGGETRLKLSAPVVYVNVMGVADRIRDLRVTDGAGPVEFTLEQDDPVPGGFPYFRHWTATRDVDYPLDISYRALVQPEGGPAGPAFGIRPSAGGVSGAGAGYMIVPVNSESNLSYLDWDLAEFGPGAVGVTTFGEGRVEVNGPPAALMQGWLMAGPAGQYPPAEEETHFRAYWLGNFPFDVTEEMAYAKDLYDYFGEFFAYLDPAPDYRVFLRQLDTEPYGGATALANSFMLSRGPARPEEMGGQSPRSTLAHEMIHMWVGGLSGEHALTNWFSEGLTTYYEYTVPFRAGRISLEDYISGLNGLTDRYYSNPARAMPALEIGRVGFSDGRVRHAPYQRGALYFADLDARIRAASGGTRTLDMLVREVFALRQRGEIQLTLEAWSDFVSAELGAEEEAFVRALHIDGQVIYPATDAFGACVRGAPAPIEVDGESFGGMRWVRVEGVAPEACFASGLPG</sequence>
<dbReference type="eggNOG" id="COG3975">
    <property type="taxonomic scope" value="Bacteria"/>
</dbReference>
<dbReference type="Gene3D" id="1.10.390.10">
    <property type="entry name" value="Neutral Protease Domain 2"/>
    <property type="match status" value="1"/>
</dbReference>
<proteinExistence type="predicted"/>
<dbReference type="STRING" id="1280954.HPO_17741"/>
<dbReference type="AlphaFoldDB" id="A0A062VEG7"/>
<evidence type="ECO:0000313" key="3">
    <source>
        <dbReference type="Proteomes" id="UP000027100"/>
    </source>
</evidence>
<dbReference type="Proteomes" id="UP000027100">
    <property type="component" value="Unassembled WGS sequence"/>
</dbReference>
<dbReference type="PATRIC" id="fig|1280954.3.peg.3575"/>
<protein>
    <submittedName>
        <fullName evidence="2">Putative lipoprotein</fullName>
    </submittedName>
</protein>
<comment type="caution">
    <text evidence="2">The sequence shown here is derived from an EMBL/GenBank/DDBJ whole genome shotgun (WGS) entry which is preliminary data.</text>
</comment>
<keyword evidence="3" id="KW-1185">Reference proteome</keyword>
<evidence type="ECO:0000313" key="2">
    <source>
        <dbReference type="EMBL" id="KCZ96865.1"/>
    </source>
</evidence>
<keyword evidence="2" id="KW-0449">Lipoprotein</keyword>
<dbReference type="Pfam" id="PF05299">
    <property type="entry name" value="Peptidase_M61"/>
    <property type="match status" value="1"/>
</dbReference>
<evidence type="ECO:0000259" key="1">
    <source>
        <dbReference type="Pfam" id="PF05299"/>
    </source>
</evidence>
<dbReference type="InterPro" id="IPR027268">
    <property type="entry name" value="Peptidase_M4/M1_CTD_sf"/>
</dbReference>
<feature type="domain" description="Peptidase M61 catalytic" evidence="1">
    <location>
        <begin position="346"/>
        <end position="394"/>
    </location>
</feature>
<accession>A0A062VEG7</accession>
<dbReference type="InterPro" id="IPR007963">
    <property type="entry name" value="Peptidase_M61_catalytic"/>
</dbReference>
<dbReference type="SUPFAM" id="SSF55486">
    <property type="entry name" value="Metalloproteases ('zincins'), catalytic domain"/>
    <property type="match status" value="1"/>
</dbReference>
<name>A0A062VEG7_9PROT</name>
<dbReference type="RefSeq" id="WP_035601913.1">
    <property type="nucleotide sequence ID" value="NZ_ARYM01000031.1"/>
</dbReference>